<dbReference type="GO" id="GO:0005737">
    <property type="term" value="C:cytoplasm"/>
    <property type="evidence" value="ECO:0007669"/>
    <property type="project" value="TreeGrafter"/>
</dbReference>
<dbReference type="PANTHER" id="PTHR42800">
    <property type="entry name" value="EXOINULINASE INUD (AFU_ORTHOLOGUE AFUA_5G00480)"/>
    <property type="match status" value="1"/>
</dbReference>
<protein>
    <recommendedName>
        <fullName evidence="5">Glycosyl hydrolase family 32 N-terminal domain-containing protein</fullName>
    </recommendedName>
</protein>
<dbReference type="EMBL" id="DWVP01000014">
    <property type="protein sequence ID" value="HJC85123.1"/>
    <property type="molecule type" value="Genomic_DNA"/>
</dbReference>
<evidence type="ECO:0000256" key="1">
    <source>
        <dbReference type="ARBA" id="ARBA00009902"/>
    </source>
</evidence>
<dbReference type="Gene3D" id="2.115.10.20">
    <property type="entry name" value="Glycosyl hydrolase domain, family 43"/>
    <property type="match status" value="1"/>
</dbReference>
<dbReference type="Pfam" id="PF00251">
    <property type="entry name" value="Glyco_hydro_32N"/>
    <property type="match status" value="1"/>
</dbReference>
<dbReference type="Proteomes" id="UP000823858">
    <property type="component" value="Unassembled WGS sequence"/>
</dbReference>
<dbReference type="InterPro" id="IPR013148">
    <property type="entry name" value="Glyco_hydro_32_N"/>
</dbReference>
<dbReference type="SUPFAM" id="SSF75005">
    <property type="entry name" value="Arabinanase/levansucrase/invertase"/>
    <property type="match status" value="1"/>
</dbReference>
<feature type="region of interest" description="Disordered" evidence="4">
    <location>
        <begin position="1"/>
        <end position="23"/>
    </location>
</feature>
<evidence type="ECO:0000313" key="7">
    <source>
        <dbReference type="Proteomes" id="UP000823858"/>
    </source>
</evidence>
<comment type="caution">
    <text evidence="6">The sequence shown here is derived from an EMBL/GenBank/DDBJ whole genome shotgun (WGS) entry which is preliminary data.</text>
</comment>
<feature type="region of interest" description="Disordered" evidence="4">
    <location>
        <begin position="67"/>
        <end position="86"/>
    </location>
</feature>
<gene>
    <name evidence="6" type="ORF">H9751_06205</name>
</gene>
<reference evidence="6" key="2">
    <citation type="submission" date="2021-04" db="EMBL/GenBank/DDBJ databases">
        <authorList>
            <person name="Gilroy R."/>
        </authorList>
    </citation>
    <scope>NUCLEOTIDE SEQUENCE</scope>
    <source>
        <strain evidence="6">ChiHjej13B12-4958</strain>
    </source>
</reference>
<dbReference type="GO" id="GO:0005987">
    <property type="term" value="P:sucrose catabolic process"/>
    <property type="evidence" value="ECO:0007669"/>
    <property type="project" value="TreeGrafter"/>
</dbReference>
<evidence type="ECO:0000256" key="2">
    <source>
        <dbReference type="ARBA" id="ARBA00022801"/>
    </source>
</evidence>
<organism evidence="6 7">
    <name type="scientific">Candidatus Corynebacterium faecigallinarum</name>
    <dbReference type="NCBI Taxonomy" id="2838528"/>
    <lineage>
        <taxon>Bacteria</taxon>
        <taxon>Bacillati</taxon>
        <taxon>Actinomycetota</taxon>
        <taxon>Actinomycetes</taxon>
        <taxon>Mycobacteriales</taxon>
        <taxon>Corynebacteriaceae</taxon>
        <taxon>Corynebacterium</taxon>
    </lineage>
</organism>
<name>A0A9D2TPW2_9CORY</name>
<accession>A0A9D2TPW2</accession>
<evidence type="ECO:0000256" key="4">
    <source>
        <dbReference type="SAM" id="MobiDB-lite"/>
    </source>
</evidence>
<dbReference type="PANTHER" id="PTHR42800:SF1">
    <property type="entry name" value="EXOINULINASE INUD (AFU_ORTHOLOGUE AFUA_5G00480)"/>
    <property type="match status" value="1"/>
</dbReference>
<dbReference type="GO" id="GO:0004575">
    <property type="term" value="F:sucrose alpha-glucosidase activity"/>
    <property type="evidence" value="ECO:0007669"/>
    <property type="project" value="TreeGrafter"/>
</dbReference>
<comment type="similarity">
    <text evidence="1">Belongs to the glycosyl hydrolase 32 family.</text>
</comment>
<evidence type="ECO:0000259" key="5">
    <source>
        <dbReference type="Pfam" id="PF00251"/>
    </source>
</evidence>
<proteinExistence type="inferred from homology"/>
<sequence length="86" mass="8983">MFSGSIVVDHDNTSGFGGQDADTNPPLVAVYTNNNTVLNPPAPMIQAQSLAYSTDGGYTWEKYEGKPGARPGFAELPGPQGVLARG</sequence>
<evidence type="ECO:0000313" key="6">
    <source>
        <dbReference type="EMBL" id="HJC85123.1"/>
    </source>
</evidence>
<evidence type="ECO:0000256" key="3">
    <source>
        <dbReference type="ARBA" id="ARBA00023295"/>
    </source>
</evidence>
<dbReference type="InterPro" id="IPR023296">
    <property type="entry name" value="Glyco_hydro_beta-prop_sf"/>
</dbReference>
<keyword evidence="2" id="KW-0378">Hydrolase</keyword>
<dbReference type="AlphaFoldDB" id="A0A9D2TPW2"/>
<reference evidence="6" key="1">
    <citation type="journal article" date="2021" name="PeerJ">
        <title>Extensive microbial diversity within the chicken gut microbiome revealed by metagenomics and culture.</title>
        <authorList>
            <person name="Gilroy R."/>
            <person name="Ravi A."/>
            <person name="Getino M."/>
            <person name="Pursley I."/>
            <person name="Horton D.L."/>
            <person name="Alikhan N.F."/>
            <person name="Baker D."/>
            <person name="Gharbi K."/>
            <person name="Hall N."/>
            <person name="Watson M."/>
            <person name="Adriaenssens E.M."/>
            <person name="Foster-Nyarko E."/>
            <person name="Jarju S."/>
            <person name="Secka A."/>
            <person name="Antonio M."/>
            <person name="Oren A."/>
            <person name="Chaudhuri R.R."/>
            <person name="La Ragione R."/>
            <person name="Hildebrand F."/>
            <person name="Pallen M.J."/>
        </authorList>
    </citation>
    <scope>NUCLEOTIDE SEQUENCE</scope>
    <source>
        <strain evidence="6">ChiHjej13B12-4958</strain>
    </source>
</reference>
<keyword evidence="3" id="KW-0326">Glycosidase</keyword>
<feature type="domain" description="Glycosyl hydrolase family 32 N-terminal" evidence="5">
    <location>
        <begin position="1"/>
        <end position="67"/>
    </location>
</feature>